<evidence type="ECO:0000313" key="1">
    <source>
        <dbReference type="EMBL" id="PKZ13960.1"/>
    </source>
</evidence>
<dbReference type="RefSeq" id="WP_101541651.1">
    <property type="nucleotide sequence ID" value="NZ_PKGU01000009.1"/>
</dbReference>
<sequence length="252" mass="28837">MNDNQAPIQRCLTCGNPCDSVEKPCEHCQQQWQHMFTYMSKAYKLLTLLENSSYRLQTVDKPSTHMPLAHANPPVRFTVIDLLARIRRHAHGTIHHINDSKLTQDCAMLPLEGRLERLAHTSMTWVTVADWYEWKEIMALTKHMLTVNEPTYPCLNPMCHTRIRVPNEDTTTVTCPKCHSIWQLKALTDNVHTQLLRANTYTSSSQAEKLLATIGINVKASTIRTWASLGHVTHTDKGYKLSDIYMKATNNQ</sequence>
<evidence type="ECO:0008006" key="3">
    <source>
        <dbReference type="Google" id="ProtNLM"/>
    </source>
</evidence>
<comment type="caution">
    <text evidence="1">The sequence shown here is derived from an EMBL/GenBank/DDBJ whole genome shotgun (WGS) entry which is preliminary data.</text>
</comment>
<dbReference type="Proteomes" id="UP000242263">
    <property type="component" value="Unassembled WGS sequence"/>
</dbReference>
<evidence type="ECO:0000313" key="2">
    <source>
        <dbReference type="Proteomes" id="UP000242263"/>
    </source>
</evidence>
<dbReference type="AlphaFoldDB" id="A0A2I1M1E0"/>
<name>A0A2I1M1E0_9BIFI</name>
<organism evidence="1 2">
    <name type="scientific">Alloscardovia omnicolens</name>
    <dbReference type="NCBI Taxonomy" id="419015"/>
    <lineage>
        <taxon>Bacteria</taxon>
        <taxon>Bacillati</taxon>
        <taxon>Actinomycetota</taxon>
        <taxon>Actinomycetes</taxon>
        <taxon>Bifidobacteriales</taxon>
        <taxon>Bifidobacteriaceae</taxon>
        <taxon>Alloscardovia</taxon>
    </lineage>
</organism>
<reference evidence="1 2" key="1">
    <citation type="submission" date="2017-12" db="EMBL/GenBank/DDBJ databases">
        <title>Phylogenetic diversity of female urinary microbiome.</title>
        <authorList>
            <person name="Thomas-White K."/>
            <person name="Wolfe A.J."/>
        </authorList>
    </citation>
    <scope>NUCLEOTIDE SEQUENCE [LARGE SCALE GENOMIC DNA]</scope>
    <source>
        <strain evidence="1 2">UMB0064</strain>
    </source>
</reference>
<proteinExistence type="predicted"/>
<gene>
    <name evidence="1" type="ORF">CYJ32_07905</name>
</gene>
<dbReference type="EMBL" id="PKGU01000009">
    <property type="protein sequence ID" value="PKZ13960.1"/>
    <property type="molecule type" value="Genomic_DNA"/>
</dbReference>
<protein>
    <recommendedName>
        <fullName evidence="3">PhnA protein</fullName>
    </recommendedName>
</protein>
<accession>A0A2I1M1E0</accession>